<keyword evidence="2" id="KW-0732">Signal</keyword>
<feature type="chain" id="PRO_5014925656" description="MULE transposase domain-containing protein" evidence="2">
    <location>
        <begin position="29"/>
        <end position="429"/>
    </location>
</feature>
<evidence type="ECO:0000256" key="1">
    <source>
        <dbReference type="SAM" id="MobiDB-lite"/>
    </source>
</evidence>
<proteinExistence type="predicted"/>
<feature type="domain" description="MULE transposase" evidence="3">
    <location>
        <begin position="238"/>
        <end position="335"/>
    </location>
</feature>
<accession>A0A2N9IH44</accession>
<feature type="compositionally biased region" description="Basic residues" evidence="1">
    <location>
        <begin position="374"/>
        <end position="383"/>
    </location>
</feature>
<dbReference type="AlphaFoldDB" id="A0A2N9IH44"/>
<organism evidence="4">
    <name type="scientific">Fagus sylvatica</name>
    <name type="common">Beechnut</name>
    <dbReference type="NCBI Taxonomy" id="28930"/>
    <lineage>
        <taxon>Eukaryota</taxon>
        <taxon>Viridiplantae</taxon>
        <taxon>Streptophyta</taxon>
        <taxon>Embryophyta</taxon>
        <taxon>Tracheophyta</taxon>
        <taxon>Spermatophyta</taxon>
        <taxon>Magnoliopsida</taxon>
        <taxon>eudicotyledons</taxon>
        <taxon>Gunneridae</taxon>
        <taxon>Pentapetalae</taxon>
        <taxon>rosids</taxon>
        <taxon>fabids</taxon>
        <taxon>Fagales</taxon>
        <taxon>Fagaceae</taxon>
        <taxon>Fagus</taxon>
    </lineage>
</organism>
<dbReference type="Pfam" id="PF10551">
    <property type="entry name" value="MULE"/>
    <property type="match status" value="1"/>
</dbReference>
<feature type="region of interest" description="Disordered" evidence="1">
    <location>
        <begin position="363"/>
        <end position="383"/>
    </location>
</feature>
<evidence type="ECO:0000259" key="3">
    <source>
        <dbReference type="Pfam" id="PF10551"/>
    </source>
</evidence>
<reference evidence="4" key="1">
    <citation type="submission" date="2018-02" db="EMBL/GenBank/DDBJ databases">
        <authorList>
            <person name="Cohen D.B."/>
            <person name="Kent A.D."/>
        </authorList>
    </citation>
    <scope>NUCLEOTIDE SEQUENCE</scope>
</reference>
<gene>
    <name evidence="4" type="ORF">FSB_LOCUS52969</name>
</gene>
<dbReference type="EMBL" id="OIVN01006101">
    <property type="protein sequence ID" value="SPD25087.1"/>
    <property type="molecule type" value="Genomic_DNA"/>
</dbReference>
<dbReference type="PANTHER" id="PTHR31973:SF195">
    <property type="entry name" value="MUDR FAMILY TRANSPOSASE"/>
    <property type="match status" value="1"/>
</dbReference>
<feature type="signal peptide" evidence="2">
    <location>
        <begin position="1"/>
        <end position="28"/>
    </location>
</feature>
<sequence>MRVLGMMMTTTIMHWMMIMVIKNTLRNGFPPMEAPSPSFIANTRDNIIVPGDIDEATSLTVWKVGMELSKSMLFNDKDKLQFACEWYLRACKRKRNNIGLWEIIIYNGPHTCTSSGIQSDGKMADAKFIEQQIHHLVAVDHAAKIKLLHAHMLSDWNCDCSYYKIWDAKQRAIGNIYGDWDESYETLPKFLNVVQDSNPGTEVHFANRDTNNAGIVFFHRVFWAFAPCIAGFAHCRPVISIDSTHLYGRFEGKLLIAMAIDAKNEVYPLAFGVVESENKNSWKWFLSCIRRYVTNRNLCIILDRHGGIIEAIREDPFWRPPNGHHWFCLRHVTSNFNQRLSERRAYYDRSFMLVSDPRNWQPIEGPLTRPNPSMKRRSGRPKSTRIRIEMDWREGQISRLSCEICCEEGHNRRRCPNANRTSTSGGGTN</sequence>
<evidence type="ECO:0000313" key="4">
    <source>
        <dbReference type="EMBL" id="SPD25087.1"/>
    </source>
</evidence>
<name>A0A2N9IH44_FAGSY</name>
<protein>
    <recommendedName>
        <fullName evidence="3">MULE transposase domain-containing protein</fullName>
    </recommendedName>
</protein>
<evidence type="ECO:0000256" key="2">
    <source>
        <dbReference type="SAM" id="SignalP"/>
    </source>
</evidence>
<dbReference type="PANTHER" id="PTHR31973">
    <property type="entry name" value="POLYPROTEIN, PUTATIVE-RELATED"/>
    <property type="match status" value="1"/>
</dbReference>
<dbReference type="InterPro" id="IPR018289">
    <property type="entry name" value="MULE_transposase_dom"/>
</dbReference>